<protein>
    <submittedName>
        <fullName evidence="2">Uncharacterized protein</fullName>
    </submittedName>
</protein>
<comment type="caution">
    <text evidence="2">The sequence shown here is derived from an EMBL/GenBank/DDBJ whole genome shotgun (WGS) entry which is preliminary data.</text>
</comment>
<accession>A0ABP7JY27</accession>
<name>A0ABP7JY27_9ACTN</name>
<feature type="compositionally biased region" description="Basic and acidic residues" evidence="1">
    <location>
        <begin position="41"/>
        <end position="52"/>
    </location>
</feature>
<evidence type="ECO:0000313" key="3">
    <source>
        <dbReference type="Proteomes" id="UP001501563"/>
    </source>
</evidence>
<evidence type="ECO:0000313" key="2">
    <source>
        <dbReference type="EMBL" id="GAA3857598.1"/>
    </source>
</evidence>
<dbReference type="Proteomes" id="UP001501563">
    <property type="component" value="Unassembled WGS sequence"/>
</dbReference>
<keyword evidence="3" id="KW-1185">Reference proteome</keyword>
<organism evidence="2 3">
    <name type="scientific">Streptomyces lannensis</name>
    <dbReference type="NCBI Taxonomy" id="766498"/>
    <lineage>
        <taxon>Bacteria</taxon>
        <taxon>Bacillati</taxon>
        <taxon>Actinomycetota</taxon>
        <taxon>Actinomycetes</taxon>
        <taxon>Kitasatosporales</taxon>
        <taxon>Streptomycetaceae</taxon>
        <taxon>Streptomyces</taxon>
    </lineage>
</organism>
<dbReference type="EMBL" id="BAAAZA010000005">
    <property type="protein sequence ID" value="GAA3857598.1"/>
    <property type="molecule type" value="Genomic_DNA"/>
</dbReference>
<sequence>MREAHDDGQSPASRPTRAPATGAPKAGRTSMTGGPLPDGGDDLHDDHARGGADDPAEDFPAPAGRDADSVPVPRAAAGAAADPPPPPDSEPHGMVPPGRGNLGIVGLGPRRQTGAPGTRHGERLTARPATGLTVAPEVKAPAQRRTGL</sequence>
<feature type="compositionally biased region" description="Low complexity" evidence="1">
    <location>
        <begin position="71"/>
        <end position="81"/>
    </location>
</feature>
<feature type="region of interest" description="Disordered" evidence="1">
    <location>
        <begin position="1"/>
        <end position="148"/>
    </location>
</feature>
<reference evidence="3" key="1">
    <citation type="journal article" date="2019" name="Int. J. Syst. Evol. Microbiol.">
        <title>The Global Catalogue of Microorganisms (GCM) 10K type strain sequencing project: providing services to taxonomists for standard genome sequencing and annotation.</title>
        <authorList>
            <consortium name="The Broad Institute Genomics Platform"/>
            <consortium name="The Broad Institute Genome Sequencing Center for Infectious Disease"/>
            <person name="Wu L."/>
            <person name="Ma J."/>
        </authorList>
    </citation>
    <scope>NUCLEOTIDE SEQUENCE [LARGE SCALE GENOMIC DNA]</scope>
    <source>
        <strain evidence="3">JCM 16578</strain>
    </source>
</reference>
<evidence type="ECO:0000256" key="1">
    <source>
        <dbReference type="SAM" id="MobiDB-lite"/>
    </source>
</evidence>
<gene>
    <name evidence="2" type="ORF">GCM10022207_21160</name>
</gene>
<proteinExistence type="predicted"/>